<reference evidence="1 2" key="1">
    <citation type="journal article" date="2011" name="J. Bacteriol.">
        <title>Genome sequence of Halorhabdus tiamatea, the first archaeon isolated from a deep-sea anoxic brine lake.</title>
        <authorList>
            <person name="Antunes A."/>
            <person name="Alam I."/>
            <person name="Bajic V.B."/>
            <person name="Stingl U."/>
        </authorList>
    </citation>
    <scope>NUCLEOTIDE SEQUENCE [LARGE SCALE GENOMIC DNA]</scope>
    <source>
        <strain evidence="1 2">SARL4B</strain>
    </source>
</reference>
<dbReference type="EMBL" id="AFNT02000044">
    <property type="protein sequence ID" value="ERJ05112.1"/>
    <property type="molecule type" value="Genomic_DNA"/>
</dbReference>
<dbReference type="Proteomes" id="UP000003861">
    <property type="component" value="Unassembled WGS sequence"/>
</dbReference>
<accession>U2DGG9</accession>
<protein>
    <submittedName>
        <fullName evidence="1">Uncharacterized protein</fullName>
    </submittedName>
</protein>
<proteinExistence type="predicted"/>
<reference evidence="1 2" key="2">
    <citation type="journal article" date="2013" name="PLoS ONE">
        <title>INDIGO - INtegrated Data Warehouse of MIcrobial GenOmes with Examples from the Red Sea Extremophiles.</title>
        <authorList>
            <person name="Alam I."/>
            <person name="Antunes A."/>
            <person name="Kamau A.A."/>
            <person name="Ba Alawi W."/>
            <person name="Kalkatawi M."/>
            <person name="Stingl U."/>
            <person name="Bajic V.B."/>
        </authorList>
    </citation>
    <scope>NUCLEOTIDE SEQUENCE [LARGE SCALE GENOMIC DNA]</scope>
    <source>
        <strain evidence="1 2">SARL4B</strain>
    </source>
</reference>
<sequence length="44" mass="4754">MSDCETVEIDPCAVCSNDTGYTDPDGKTRCTECDEVLPGLGEQR</sequence>
<organism evidence="1 2">
    <name type="scientific">Halorhabdus tiamatea SARL4B</name>
    <dbReference type="NCBI Taxonomy" id="1033806"/>
    <lineage>
        <taxon>Archaea</taxon>
        <taxon>Methanobacteriati</taxon>
        <taxon>Methanobacteriota</taxon>
        <taxon>Stenosarchaea group</taxon>
        <taxon>Halobacteria</taxon>
        <taxon>Halobacteriales</taxon>
        <taxon>Haloarculaceae</taxon>
        <taxon>Halorhabdus</taxon>
    </lineage>
</organism>
<name>U2DGG9_9EURY</name>
<evidence type="ECO:0000313" key="2">
    <source>
        <dbReference type="Proteomes" id="UP000003861"/>
    </source>
</evidence>
<dbReference type="AlphaFoldDB" id="U2DGG9"/>
<gene>
    <name evidence="1" type="ORF">HLRTI_002911</name>
</gene>
<evidence type="ECO:0000313" key="1">
    <source>
        <dbReference type="EMBL" id="ERJ05112.1"/>
    </source>
</evidence>
<comment type="caution">
    <text evidence="1">The sequence shown here is derived from an EMBL/GenBank/DDBJ whole genome shotgun (WGS) entry which is preliminary data.</text>
</comment>